<dbReference type="EMBL" id="BPLR01010172">
    <property type="protein sequence ID" value="GIY37414.1"/>
    <property type="molecule type" value="Genomic_DNA"/>
</dbReference>
<organism evidence="1 2">
    <name type="scientific">Caerostris extrusa</name>
    <name type="common">Bark spider</name>
    <name type="synonym">Caerostris bankana</name>
    <dbReference type="NCBI Taxonomy" id="172846"/>
    <lineage>
        <taxon>Eukaryota</taxon>
        <taxon>Metazoa</taxon>
        <taxon>Ecdysozoa</taxon>
        <taxon>Arthropoda</taxon>
        <taxon>Chelicerata</taxon>
        <taxon>Arachnida</taxon>
        <taxon>Araneae</taxon>
        <taxon>Araneomorphae</taxon>
        <taxon>Entelegynae</taxon>
        <taxon>Araneoidea</taxon>
        <taxon>Araneidae</taxon>
        <taxon>Caerostris</taxon>
    </lineage>
</organism>
<gene>
    <name evidence="1" type="ORF">CEXT_363371</name>
</gene>
<accession>A0AAV4STN8</accession>
<name>A0AAV4STN8_CAEEX</name>
<protein>
    <submittedName>
        <fullName evidence="1">Uncharacterized protein</fullName>
    </submittedName>
</protein>
<reference evidence="1 2" key="1">
    <citation type="submission" date="2021-06" db="EMBL/GenBank/DDBJ databases">
        <title>Caerostris extrusa draft genome.</title>
        <authorList>
            <person name="Kono N."/>
            <person name="Arakawa K."/>
        </authorList>
    </citation>
    <scope>NUCLEOTIDE SEQUENCE [LARGE SCALE GENOMIC DNA]</scope>
</reference>
<keyword evidence="2" id="KW-1185">Reference proteome</keyword>
<dbReference type="AlphaFoldDB" id="A0AAV4STN8"/>
<evidence type="ECO:0000313" key="2">
    <source>
        <dbReference type="Proteomes" id="UP001054945"/>
    </source>
</evidence>
<evidence type="ECO:0000313" key="1">
    <source>
        <dbReference type="EMBL" id="GIY37414.1"/>
    </source>
</evidence>
<comment type="caution">
    <text evidence="1">The sequence shown here is derived from an EMBL/GenBank/DDBJ whole genome shotgun (WGS) entry which is preliminary data.</text>
</comment>
<sequence length="147" mass="16383">MKSKKKTRTFLSEARFCARFSVESQQEVKQNRFAVIQSFVWHSVRGQPRAEDDVFQTGRLVTFSFFFPSCETRGIFSCALSSRLADSRSQRVAGVPHDVIDGLLPRGHVAAVAVSFQKTLALQTEATMLAGSSSRISSEDPQDFVFV</sequence>
<dbReference type="Proteomes" id="UP001054945">
    <property type="component" value="Unassembled WGS sequence"/>
</dbReference>
<proteinExistence type="predicted"/>